<sequence>MVVEAAAQYLCARSILKEAFTDQADLEDDDKLDELFHRPRIARYFLLLRGQRPMGAGLIRLNPMVPQSIYVPYIAIRATDRGRLSTRRMKQLFAEFTRRIGVRRLLIEAENPRCMLLDGSYRRERVQRSAMRIYLLQRVLGTSFIGDPDPAAAYTRPASDDAQKVKASLLLGFVPIEPEPASFFNPERTAITIARYRQLYLELMQLDYGTETLVPTLSQLVARYPAIRDFMTRTNAYREGRRWASLYPS</sequence>
<accession>A0ABV4EQS2</accession>
<evidence type="ECO:0000313" key="2">
    <source>
        <dbReference type="Proteomes" id="UP001565471"/>
    </source>
</evidence>
<comment type="caution">
    <text evidence="1">The sequence shown here is derived from an EMBL/GenBank/DDBJ whole genome shotgun (WGS) entry which is preliminary data.</text>
</comment>
<evidence type="ECO:0008006" key="3">
    <source>
        <dbReference type="Google" id="ProtNLM"/>
    </source>
</evidence>
<dbReference type="EMBL" id="JBGBZA010000001">
    <property type="protein sequence ID" value="MEY9313482.1"/>
    <property type="molecule type" value="Genomic_DNA"/>
</dbReference>
<evidence type="ECO:0000313" key="1">
    <source>
        <dbReference type="EMBL" id="MEY9313482.1"/>
    </source>
</evidence>
<proteinExistence type="predicted"/>
<reference evidence="1 2" key="1">
    <citation type="submission" date="2024-07" db="EMBL/GenBank/DDBJ databases">
        <title>Genomic Encyclopedia of Type Strains, Phase V (KMG-V): Genome sequencing to study the core and pangenomes of soil and plant-associated prokaryotes.</title>
        <authorList>
            <person name="Whitman W."/>
        </authorList>
    </citation>
    <scope>NUCLEOTIDE SEQUENCE [LARGE SCALE GENOMIC DNA]</scope>
    <source>
        <strain evidence="1 2">USDA 415</strain>
    </source>
</reference>
<name>A0ABV4EQS2_BRAEL</name>
<gene>
    <name evidence="1" type="ORF">ABIF29_000281</name>
</gene>
<keyword evidence="2" id="KW-1185">Reference proteome</keyword>
<dbReference type="Proteomes" id="UP001565471">
    <property type="component" value="Unassembled WGS sequence"/>
</dbReference>
<protein>
    <recommendedName>
        <fullName evidence="3">GNAT family N-acetyltransferase</fullName>
    </recommendedName>
</protein>
<organism evidence="1 2">
    <name type="scientific">Bradyrhizobium elkanii</name>
    <dbReference type="NCBI Taxonomy" id="29448"/>
    <lineage>
        <taxon>Bacteria</taxon>
        <taxon>Pseudomonadati</taxon>
        <taxon>Pseudomonadota</taxon>
        <taxon>Alphaproteobacteria</taxon>
        <taxon>Hyphomicrobiales</taxon>
        <taxon>Nitrobacteraceae</taxon>
        <taxon>Bradyrhizobium</taxon>
    </lineage>
</organism>
<dbReference type="RefSeq" id="WP_038388972.1">
    <property type="nucleotide sequence ID" value="NZ_CP126033.1"/>
</dbReference>